<dbReference type="Gene3D" id="3.30.420.10">
    <property type="entry name" value="Ribonuclease H-like superfamily/Ribonuclease H"/>
    <property type="match status" value="1"/>
</dbReference>
<dbReference type="Pfam" id="PF03184">
    <property type="entry name" value="DDE_1"/>
    <property type="match status" value="1"/>
</dbReference>
<feature type="domain" description="DDE-1" evidence="1">
    <location>
        <begin position="190"/>
        <end position="364"/>
    </location>
</feature>
<dbReference type="InterPro" id="IPR036397">
    <property type="entry name" value="RNaseH_sf"/>
</dbReference>
<dbReference type="GO" id="GO:0003677">
    <property type="term" value="F:DNA binding"/>
    <property type="evidence" value="ECO:0007669"/>
    <property type="project" value="TreeGrafter"/>
</dbReference>
<evidence type="ECO:0000313" key="3">
    <source>
        <dbReference type="Proteomes" id="UP000800200"/>
    </source>
</evidence>
<dbReference type="Proteomes" id="UP000800200">
    <property type="component" value="Unassembled WGS sequence"/>
</dbReference>
<accession>A0A6A6DCW1</accession>
<organism evidence="2 3">
    <name type="scientific">Zopfia rhizophila CBS 207.26</name>
    <dbReference type="NCBI Taxonomy" id="1314779"/>
    <lineage>
        <taxon>Eukaryota</taxon>
        <taxon>Fungi</taxon>
        <taxon>Dikarya</taxon>
        <taxon>Ascomycota</taxon>
        <taxon>Pezizomycotina</taxon>
        <taxon>Dothideomycetes</taxon>
        <taxon>Dothideomycetes incertae sedis</taxon>
        <taxon>Zopfiaceae</taxon>
        <taxon>Zopfia</taxon>
    </lineage>
</organism>
<dbReference type="PANTHER" id="PTHR19303:SF74">
    <property type="entry name" value="POGO TRANSPOSABLE ELEMENT WITH KRAB DOMAIN"/>
    <property type="match status" value="1"/>
</dbReference>
<dbReference type="EMBL" id="ML994717">
    <property type="protein sequence ID" value="KAF2176049.1"/>
    <property type="molecule type" value="Genomic_DNA"/>
</dbReference>
<keyword evidence="3" id="KW-1185">Reference proteome</keyword>
<dbReference type="InterPro" id="IPR050863">
    <property type="entry name" value="CenT-Element_Derived"/>
</dbReference>
<gene>
    <name evidence="2" type="ORF">K469DRAFT_608544</name>
</gene>
<evidence type="ECO:0000313" key="2">
    <source>
        <dbReference type="EMBL" id="KAF2176049.1"/>
    </source>
</evidence>
<dbReference type="AlphaFoldDB" id="A0A6A6DCW1"/>
<dbReference type="OrthoDB" id="3938460at2759"/>
<reference evidence="2" key="1">
    <citation type="journal article" date="2020" name="Stud. Mycol.">
        <title>101 Dothideomycetes genomes: a test case for predicting lifestyles and emergence of pathogens.</title>
        <authorList>
            <person name="Haridas S."/>
            <person name="Albert R."/>
            <person name="Binder M."/>
            <person name="Bloem J."/>
            <person name="Labutti K."/>
            <person name="Salamov A."/>
            <person name="Andreopoulos B."/>
            <person name="Baker S."/>
            <person name="Barry K."/>
            <person name="Bills G."/>
            <person name="Bluhm B."/>
            <person name="Cannon C."/>
            <person name="Castanera R."/>
            <person name="Culley D."/>
            <person name="Daum C."/>
            <person name="Ezra D."/>
            <person name="Gonzalez J."/>
            <person name="Henrissat B."/>
            <person name="Kuo A."/>
            <person name="Liang C."/>
            <person name="Lipzen A."/>
            <person name="Lutzoni F."/>
            <person name="Magnuson J."/>
            <person name="Mondo S."/>
            <person name="Nolan M."/>
            <person name="Ohm R."/>
            <person name="Pangilinan J."/>
            <person name="Park H.-J."/>
            <person name="Ramirez L."/>
            <person name="Alfaro M."/>
            <person name="Sun H."/>
            <person name="Tritt A."/>
            <person name="Yoshinaga Y."/>
            <person name="Zwiers L.-H."/>
            <person name="Turgeon B."/>
            <person name="Goodwin S."/>
            <person name="Spatafora J."/>
            <person name="Crous P."/>
            <person name="Grigoriev I."/>
        </authorList>
    </citation>
    <scope>NUCLEOTIDE SEQUENCE</scope>
    <source>
        <strain evidence="2">CBS 207.26</strain>
    </source>
</reference>
<name>A0A6A6DCW1_9PEZI</name>
<evidence type="ECO:0000259" key="1">
    <source>
        <dbReference type="Pfam" id="PF03184"/>
    </source>
</evidence>
<sequence length="365" mass="41983">MNAIEAALADLESQDRPNYSATAKKYNVDRSTLSRRHRGVTVSREGYIESISILTKEQENNLISYIRKLTAMSLPPTNAMVENFIHDLTGHWVHKDFVTGWWKKHSDILGSSYLTLIDLQRIKADNNFLYGRYFDFVKKKIAEYDIQPHNMYNMDEKGFLIKVLNKQKRIYCKSDYQSGKLKGAGQDGNRDWIIVLASICADGSYLPPALIYQGQLGNVQNSWLQDYELSSQEAFFTASPTGWTNNNLGFEWLTKVFDRYSKLKARNGRDCVGVYRLLIIDGHESHNSLAFTEYCKENKIITLCMPAHSSHILQPLDVGCFWPLKRAYGCQVEKLMRNRFNHITKLEFLPAFRDAFNASITESNV</sequence>
<protein>
    <submittedName>
        <fullName evidence="2">DDE-domain-containing protein</fullName>
    </submittedName>
</protein>
<dbReference type="InterPro" id="IPR004875">
    <property type="entry name" value="DDE_SF_endonuclease_dom"/>
</dbReference>
<proteinExistence type="predicted"/>
<dbReference type="PANTHER" id="PTHR19303">
    <property type="entry name" value="TRANSPOSON"/>
    <property type="match status" value="1"/>
</dbReference>
<dbReference type="GO" id="GO:0005634">
    <property type="term" value="C:nucleus"/>
    <property type="evidence" value="ECO:0007669"/>
    <property type="project" value="TreeGrafter"/>
</dbReference>